<keyword evidence="3" id="KW-1185">Reference proteome</keyword>
<proteinExistence type="predicted"/>
<feature type="region of interest" description="Disordered" evidence="1">
    <location>
        <begin position="1"/>
        <end position="56"/>
    </location>
</feature>
<gene>
    <name evidence="2" type="ORF">P691DRAFT_325692</name>
</gene>
<organism evidence="2 3">
    <name type="scientific">Macrolepiota fuliginosa MF-IS2</name>
    <dbReference type="NCBI Taxonomy" id="1400762"/>
    <lineage>
        <taxon>Eukaryota</taxon>
        <taxon>Fungi</taxon>
        <taxon>Dikarya</taxon>
        <taxon>Basidiomycota</taxon>
        <taxon>Agaricomycotina</taxon>
        <taxon>Agaricomycetes</taxon>
        <taxon>Agaricomycetidae</taxon>
        <taxon>Agaricales</taxon>
        <taxon>Agaricineae</taxon>
        <taxon>Agaricaceae</taxon>
        <taxon>Macrolepiota</taxon>
    </lineage>
</organism>
<name>A0A9P5X786_9AGAR</name>
<evidence type="ECO:0000256" key="1">
    <source>
        <dbReference type="SAM" id="MobiDB-lite"/>
    </source>
</evidence>
<accession>A0A9P5X786</accession>
<dbReference type="AlphaFoldDB" id="A0A9P5X786"/>
<dbReference type="Proteomes" id="UP000807342">
    <property type="component" value="Unassembled WGS sequence"/>
</dbReference>
<evidence type="ECO:0000313" key="2">
    <source>
        <dbReference type="EMBL" id="KAF9444657.1"/>
    </source>
</evidence>
<protein>
    <submittedName>
        <fullName evidence="2">Uncharacterized protein</fullName>
    </submittedName>
</protein>
<reference evidence="2" key="1">
    <citation type="submission" date="2020-11" db="EMBL/GenBank/DDBJ databases">
        <authorList>
            <consortium name="DOE Joint Genome Institute"/>
            <person name="Ahrendt S."/>
            <person name="Riley R."/>
            <person name="Andreopoulos W."/>
            <person name="Labutti K."/>
            <person name="Pangilinan J."/>
            <person name="Ruiz-Duenas F.J."/>
            <person name="Barrasa J.M."/>
            <person name="Sanchez-Garcia M."/>
            <person name="Camarero S."/>
            <person name="Miyauchi S."/>
            <person name="Serrano A."/>
            <person name="Linde D."/>
            <person name="Babiker R."/>
            <person name="Drula E."/>
            <person name="Ayuso-Fernandez I."/>
            <person name="Pacheco R."/>
            <person name="Padilla G."/>
            <person name="Ferreira P."/>
            <person name="Barriuso J."/>
            <person name="Kellner H."/>
            <person name="Castanera R."/>
            <person name="Alfaro M."/>
            <person name="Ramirez L."/>
            <person name="Pisabarro A.G."/>
            <person name="Kuo A."/>
            <person name="Tritt A."/>
            <person name="Lipzen A."/>
            <person name="He G."/>
            <person name="Yan M."/>
            <person name="Ng V."/>
            <person name="Cullen D."/>
            <person name="Martin F."/>
            <person name="Rosso M.-N."/>
            <person name="Henrissat B."/>
            <person name="Hibbett D."/>
            <person name="Martinez A.T."/>
            <person name="Grigoriev I.V."/>
        </authorList>
    </citation>
    <scope>NUCLEOTIDE SEQUENCE</scope>
    <source>
        <strain evidence="2">MF-IS2</strain>
    </source>
</reference>
<evidence type="ECO:0000313" key="3">
    <source>
        <dbReference type="Proteomes" id="UP000807342"/>
    </source>
</evidence>
<comment type="caution">
    <text evidence="2">The sequence shown here is derived from an EMBL/GenBank/DDBJ whole genome shotgun (WGS) entry which is preliminary data.</text>
</comment>
<feature type="compositionally biased region" description="Basic and acidic residues" evidence="1">
    <location>
        <begin position="1"/>
        <end position="14"/>
    </location>
</feature>
<dbReference type="EMBL" id="MU151357">
    <property type="protein sequence ID" value="KAF9444657.1"/>
    <property type="molecule type" value="Genomic_DNA"/>
</dbReference>
<sequence>MERRQCDLGERGGERGVGCESPRPLAMRSKRSASGHPTVSSFEHLCRRSKGSGWVG</sequence>